<dbReference type="eggNOG" id="COG0286">
    <property type="taxonomic scope" value="Bacteria"/>
</dbReference>
<reference evidence="1 2" key="1">
    <citation type="journal article" date="2008" name="BMC Genomics">
        <title>The missing link: Bordetella petrii is endowed with both the metabolic versatility of environmental bacteria and virulence traits of pathogenic Bordetellae.</title>
        <authorList>
            <person name="Gross R."/>
            <person name="Guzman C.A."/>
            <person name="Sebaihia M."/>
            <person name="Martins Dos Santos V.A."/>
            <person name="Pieper D.H."/>
            <person name="Koebnik R."/>
            <person name="Lechner M."/>
            <person name="Bartels D."/>
            <person name="Buhrmester J."/>
            <person name="Choudhuri J.V."/>
            <person name="Ebensen T."/>
            <person name="Gaigalat L."/>
            <person name="Herrmann S."/>
            <person name="Khachane A.N."/>
            <person name="Larisch C."/>
            <person name="Link S."/>
            <person name="Linke B."/>
            <person name="Meyer F."/>
            <person name="Mormann S."/>
            <person name="Nakunst D."/>
            <person name="Rueckert C."/>
            <person name="Schneiker-Bekel S."/>
            <person name="Schulze K."/>
            <person name="Vorhoelter F.J."/>
            <person name="Yevsa T."/>
            <person name="Engle J.T."/>
            <person name="Goldman W.E."/>
            <person name="Puehler A."/>
            <person name="Goebel U.B."/>
            <person name="Goesmann A."/>
            <person name="Bloecker H."/>
            <person name="Kaiser O."/>
            <person name="Martinez-Arias R."/>
        </authorList>
    </citation>
    <scope>NUCLEOTIDE SEQUENCE [LARGE SCALE GENOMIC DNA]</scope>
    <source>
        <strain evidence="2">ATCC BAA-461 / DSM 12804 / CCUG 43448 / CIP 107267 / Se-1111R</strain>
    </source>
</reference>
<name>A9I964_BORPD</name>
<evidence type="ECO:0000313" key="1">
    <source>
        <dbReference type="EMBL" id="CAP41333.1"/>
    </source>
</evidence>
<organism evidence="1 2">
    <name type="scientific">Bordetella petrii (strain ATCC BAA-461 / DSM 12804 / CCUG 43448 / CIP 107267 / Se-1111R)</name>
    <dbReference type="NCBI Taxonomy" id="340100"/>
    <lineage>
        <taxon>Bacteria</taxon>
        <taxon>Pseudomonadati</taxon>
        <taxon>Pseudomonadota</taxon>
        <taxon>Betaproteobacteria</taxon>
        <taxon>Burkholderiales</taxon>
        <taxon>Alcaligenaceae</taxon>
        <taxon>Bordetella</taxon>
    </lineage>
</organism>
<sequence>MFYSVETGGFYSAKMHGKAMPADAVEITDELYSQLLAGQSDGKRIVADESGFPALADPLPPTPAQIEVQKVAVVQKHMDDAARALRYDDIANAVTYAEEPAVPKFQAEGQAFREWRSLVWDKCYAILGEVQAGTRDIPTDEGLIAELPALVLPPT</sequence>
<proteinExistence type="predicted"/>
<accession>A9I964</accession>
<dbReference type="AlphaFoldDB" id="A9I964"/>
<dbReference type="STRING" id="94624.Bpet1001"/>
<evidence type="ECO:0000313" key="2">
    <source>
        <dbReference type="Proteomes" id="UP000001225"/>
    </source>
</evidence>
<dbReference type="EMBL" id="AM902716">
    <property type="protein sequence ID" value="CAP41333.1"/>
    <property type="molecule type" value="Genomic_DNA"/>
</dbReference>
<dbReference type="Proteomes" id="UP000001225">
    <property type="component" value="Chromosome"/>
</dbReference>
<dbReference type="KEGG" id="bpt:Bpet1001"/>
<protein>
    <submittedName>
        <fullName evidence="1">Phage tail fibre protein</fullName>
    </submittedName>
</protein>
<keyword evidence="2" id="KW-1185">Reference proteome</keyword>
<gene>
    <name evidence="1" type="ordered locus">Bpet1001</name>
</gene>